<keyword evidence="2" id="KW-1185">Reference proteome</keyword>
<dbReference type="AlphaFoldDB" id="A0AA39V602"/>
<proteinExistence type="predicted"/>
<evidence type="ECO:0000313" key="2">
    <source>
        <dbReference type="Proteomes" id="UP001166286"/>
    </source>
</evidence>
<dbReference type="Proteomes" id="UP001166286">
    <property type="component" value="Unassembled WGS sequence"/>
</dbReference>
<comment type="caution">
    <text evidence="1">The sequence shown here is derived from an EMBL/GenBank/DDBJ whole genome shotgun (WGS) entry which is preliminary data.</text>
</comment>
<name>A0AA39V602_9LECA</name>
<evidence type="ECO:0000313" key="1">
    <source>
        <dbReference type="EMBL" id="KAK0507195.1"/>
    </source>
</evidence>
<reference evidence="1" key="1">
    <citation type="submission" date="2023-03" db="EMBL/GenBank/DDBJ databases">
        <title>Complete genome of Cladonia borealis.</title>
        <authorList>
            <person name="Park H."/>
        </authorList>
    </citation>
    <scope>NUCLEOTIDE SEQUENCE</scope>
    <source>
        <strain evidence="1">ANT050790</strain>
    </source>
</reference>
<organism evidence="1 2">
    <name type="scientific">Cladonia borealis</name>
    <dbReference type="NCBI Taxonomy" id="184061"/>
    <lineage>
        <taxon>Eukaryota</taxon>
        <taxon>Fungi</taxon>
        <taxon>Dikarya</taxon>
        <taxon>Ascomycota</taxon>
        <taxon>Pezizomycotina</taxon>
        <taxon>Lecanoromycetes</taxon>
        <taxon>OSLEUM clade</taxon>
        <taxon>Lecanoromycetidae</taxon>
        <taxon>Lecanorales</taxon>
        <taxon>Lecanorineae</taxon>
        <taxon>Cladoniaceae</taxon>
        <taxon>Cladonia</taxon>
    </lineage>
</organism>
<accession>A0AA39V602</accession>
<protein>
    <submittedName>
        <fullName evidence="1">Uncharacterized protein</fullName>
    </submittedName>
</protein>
<sequence length="204" mass="23401">MLLTKQATLSRIPTIDSLHRTMSYANGSRYFGIPTVNICRLNISKNHKLSYTAERVFKDPGHVFHRLIRKRYQNVVNGKYDPREEGLWITCTSNTMPGTKAVRSWTTRKMRQAIVDALKSRGFDRKGKKLKTLAGTGQEIDDGHVLPELLSGTLSIETMPLIRETKYEEVQRQADMVVNEVVRICGQRWIPSTVKRPLLKHHNT</sequence>
<dbReference type="EMBL" id="JAFEKC020000024">
    <property type="protein sequence ID" value="KAK0507195.1"/>
    <property type="molecule type" value="Genomic_DNA"/>
</dbReference>
<gene>
    <name evidence="1" type="ORF">JMJ35_010233</name>
</gene>